<dbReference type="InterPro" id="IPR026055">
    <property type="entry name" value="FAR"/>
</dbReference>
<gene>
    <name evidence="3" type="ORF">PECM_007273</name>
</gene>
<keyword evidence="1" id="KW-0444">Lipid biosynthesis</keyword>
<dbReference type="Gene3D" id="3.40.50.720">
    <property type="entry name" value="NAD(P)-binding Rossmann-like Domain"/>
    <property type="match status" value="1"/>
</dbReference>
<dbReference type="Pfam" id="PF07993">
    <property type="entry name" value="NAD_binding_4"/>
    <property type="match status" value="1"/>
</dbReference>
<feature type="domain" description="Thioester reductase (TE)" evidence="2">
    <location>
        <begin position="54"/>
        <end position="324"/>
    </location>
</feature>
<dbReference type="EC" id="1.2.1.84" evidence="1"/>
<name>A0A8J8W4M0_9EURO</name>
<dbReference type="PANTHER" id="PTHR11011:SF45">
    <property type="entry name" value="FATTY ACYL-COA REDUCTASE CG8306-RELATED"/>
    <property type="match status" value="1"/>
</dbReference>
<keyword evidence="1" id="KW-0443">Lipid metabolism</keyword>
<dbReference type="PANTHER" id="PTHR11011">
    <property type="entry name" value="MALE STERILITY PROTEIN 2-RELATED"/>
    <property type="match status" value="1"/>
</dbReference>
<reference evidence="3" key="1">
    <citation type="journal article" date="2020" name="Front. Microbiol.">
        <title>Gene regulatory networks of Penicillium echinulatum 2HH and Penicillium oxalicum 114-2 inferred by a computational biology approach.</title>
        <authorList>
            <person name="Lenz A.R."/>
            <person name="Galan-Vasquez E."/>
            <person name="Balbinot E."/>
            <person name="De Abreu F.P."/>
            <person name="De Oliveira N.S."/>
            <person name="Da Rosa L.O."/>
            <person name="De Avila E Silva S."/>
            <person name="Camassola M."/>
            <person name="Dillon A.J.P."/>
            <person name="Perez-Rueda E."/>
        </authorList>
    </citation>
    <scope>NUCLEOTIDE SEQUENCE</scope>
    <source>
        <strain evidence="3">S1M29</strain>
    </source>
</reference>
<dbReference type="GO" id="GO:0035336">
    <property type="term" value="P:long-chain fatty-acyl-CoA metabolic process"/>
    <property type="evidence" value="ECO:0007669"/>
    <property type="project" value="TreeGrafter"/>
</dbReference>
<dbReference type="OrthoDB" id="429813at2759"/>
<evidence type="ECO:0000313" key="4">
    <source>
        <dbReference type="Proteomes" id="UP000631181"/>
    </source>
</evidence>
<keyword evidence="1" id="KW-0521">NADP</keyword>
<dbReference type="InterPro" id="IPR013120">
    <property type="entry name" value="FAR_NAD-bd"/>
</dbReference>
<dbReference type="InterPro" id="IPR036291">
    <property type="entry name" value="NAD(P)-bd_dom_sf"/>
</dbReference>
<dbReference type="Proteomes" id="UP000631181">
    <property type="component" value="Unassembled WGS sequence"/>
</dbReference>
<protein>
    <recommendedName>
        <fullName evidence="1">Fatty acyl-CoA reductase</fullName>
        <ecNumber evidence="1">1.2.1.84</ecNumber>
    </recommendedName>
</protein>
<keyword evidence="1" id="KW-0560">Oxidoreductase</keyword>
<dbReference type="GO" id="GO:0005777">
    <property type="term" value="C:peroxisome"/>
    <property type="evidence" value="ECO:0007669"/>
    <property type="project" value="TreeGrafter"/>
</dbReference>
<comment type="similarity">
    <text evidence="1">Belongs to the fatty acyl-CoA reductase family.</text>
</comment>
<comment type="function">
    <text evidence="1">Catalyzes the reduction of fatty acyl-CoA to fatty alcohols.</text>
</comment>
<comment type="catalytic activity">
    <reaction evidence="1">
        <text>a long-chain fatty acyl-CoA + 2 NADPH + 2 H(+) = a long-chain primary fatty alcohol + 2 NADP(+) + CoA</text>
        <dbReference type="Rhea" id="RHEA:52716"/>
        <dbReference type="ChEBI" id="CHEBI:15378"/>
        <dbReference type="ChEBI" id="CHEBI:57287"/>
        <dbReference type="ChEBI" id="CHEBI:57783"/>
        <dbReference type="ChEBI" id="CHEBI:58349"/>
        <dbReference type="ChEBI" id="CHEBI:77396"/>
        <dbReference type="ChEBI" id="CHEBI:83139"/>
        <dbReference type="EC" id="1.2.1.84"/>
    </reaction>
</comment>
<evidence type="ECO:0000256" key="1">
    <source>
        <dbReference type="RuleBase" id="RU363097"/>
    </source>
</evidence>
<organism evidence="3 4">
    <name type="scientific">Penicillium ucsense</name>
    <dbReference type="NCBI Taxonomy" id="2839758"/>
    <lineage>
        <taxon>Eukaryota</taxon>
        <taxon>Fungi</taxon>
        <taxon>Dikarya</taxon>
        <taxon>Ascomycota</taxon>
        <taxon>Pezizomycotina</taxon>
        <taxon>Eurotiomycetes</taxon>
        <taxon>Eurotiomycetidae</taxon>
        <taxon>Eurotiales</taxon>
        <taxon>Aspergillaceae</taxon>
        <taxon>Penicillium</taxon>
    </lineage>
</organism>
<proteinExistence type="inferred from homology"/>
<comment type="caution">
    <text evidence="3">The sequence shown here is derived from an EMBL/GenBank/DDBJ whole genome shotgun (WGS) entry which is preliminary data.</text>
</comment>
<evidence type="ECO:0000313" key="3">
    <source>
        <dbReference type="EMBL" id="KAF7715193.1"/>
    </source>
</evidence>
<dbReference type="SUPFAM" id="SSF51735">
    <property type="entry name" value="NAD(P)-binding Rossmann-fold domains"/>
    <property type="match status" value="1"/>
</dbReference>
<dbReference type="GO" id="GO:0102965">
    <property type="term" value="F:alcohol-forming long-chain fatty acyl-CoA reductase activity"/>
    <property type="evidence" value="ECO:0007669"/>
    <property type="project" value="UniProtKB-EC"/>
</dbReference>
<dbReference type="EMBL" id="WIWV01000065">
    <property type="protein sequence ID" value="KAF7715193.1"/>
    <property type="molecule type" value="Genomic_DNA"/>
</dbReference>
<accession>A0A8J8W4M0</accession>
<keyword evidence="4" id="KW-1185">Reference proteome</keyword>
<sequence>MTRRTVLDKSLPGDAHGAQLAASMNSFPNPRASFAEEILREGYAKFFEGQTVLLTGSTGSLGGCLLYKLTLQLPTRKIYALIRSTPEAAFAKWRKAMPNQSRAIISSKKVEYVIGDIKAENFNIAPDVLETLKSEVTLVIHTAAKISLDASLHDAIVNNCLPSLELARMASQFRRLKLLVQISTAYVNSFLPNGPVLERAYTLSDQDPEEELASALAIQPTGSHPPASSDRFSSTYAHAKYLMERLLLSRYPLLPILLLRPTIFGQAIRHPFPLYGLENSTPMNKFFQYLLSDRGGVQIWHATEGYKTGANILDEIPVDLVANACLLHAAARTTGIVQIGSELYHPLTFDDFLEIAVSNAPPVIRRELPQVVFTEDRTAQQCFLAEMVRVASRNWLFHCGRSYWLKQVGGPLSLCVDKGEAEELNRRRIRDIYKRAVDMAKI</sequence>
<evidence type="ECO:0000259" key="2">
    <source>
        <dbReference type="Pfam" id="PF07993"/>
    </source>
</evidence>
<dbReference type="GO" id="GO:0080019">
    <property type="term" value="F:alcohol-forming very long-chain fatty acyl-CoA reductase activity"/>
    <property type="evidence" value="ECO:0007669"/>
    <property type="project" value="InterPro"/>
</dbReference>
<dbReference type="AlphaFoldDB" id="A0A8J8W4M0"/>